<name>A0A177AXP0_9BILA</name>
<feature type="compositionally biased region" description="Polar residues" evidence="1">
    <location>
        <begin position="96"/>
        <end position="109"/>
    </location>
</feature>
<protein>
    <submittedName>
        <fullName evidence="2">Uncharacterized protein</fullName>
    </submittedName>
</protein>
<gene>
    <name evidence="2" type="ORF">A3Q56_05516</name>
</gene>
<reference evidence="2 3" key="1">
    <citation type="submission" date="2016-04" db="EMBL/GenBank/DDBJ databases">
        <title>The genome of Intoshia linei affirms orthonectids as highly simplified spiralians.</title>
        <authorList>
            <person name="Mikhailov K.V."/>
            <person name="Slusarev G.S."/>
            <person name="Nikitin M.A."/>
            <person name="Logacheva M.D."/>
            <person name="Penin A."/>
            <person name="Aleoshin V."/>
            <person name="Panchin Y.V."/>
        </authorList>
    </citation>
    <scope>NUCLEOTIDE SEQUENCE [LARGE SCALE GENOMIC DNA]</scope>
    <source>
        <strain evidence="2">Intl2013</strain>
        <tissue evidence="2">Whole animal</tissue>
    </source>
</reference>
<evidence type="ECO:0000256" key="1">
    <source>
        <dbReference type="SAM" id="MobiDB-lite"/>
    </source>
</evidence>
<organism evidence="2 3">
    <name type="scientific">Intoshia linei</name>
    <dbReference type="NCBI Taxonomy" id="1819745"/>
    <lineage>
        <taxon>Eukaryota</taxon>
        <taxon>Metazoa</taxon>
        <taxon>Spiralia</taxon>
        <taxon>Lophotrochozoa</taxon>
        <taxon>Mesozoa</taxon>
        <taxon>Orthonectida</taxon>
        <taxon>Rhopaluridae</taxon>
        <taxon>Intoshia</taxon>
    </lineage>
</organism>
<accession>A0A177AXP0</accession>
<feature type="region of interest" description="Disordered" evidence="1">
    <location>
        <begin position="79"/>
        <end position="109"/>
    </location>
</feature>
<sequence>MNENGKEVSDQLFRSMKYEQQTAYPRSLLDNCEDSKSKIEENVEKSIPIFDSNDITQNDCVCRISRQIGINMVAKDQSVWKTDPPQSNQVRRHHVIQQQAGPANSTTNF</sequence>
<dbReference type="Proteomes" id="UP000078046">
    <property type="component" value="Unassembled WGS sequence"/>
</dbReference>
<dbReference type="EMBL" id="LWCA01000837">
    <property type="protein sequence ID" value="OAF66755.1"/>
    <property type="molecule type" value="Genomic_DNA"/>
</dbReference>
<proteinExistence type="predicted"/>
<comment type="caution">
    <text evidence="2">The sequence shown here is derived from an EMBL/GenBank/DDBJ whole genome shotgun (WGS) entry which is preliminary data.</text>
</comment>
<dbReference type="AlphaFoldDB" id="A0A177AXP0"/>
<keyword evidence="3" id="KW-1185">Reference proteome</keyword>
<evidence type="ECO:0000313" key="2">
    <source>
        <dbReference type="EMBL" id="OAF66755.1"/>
    </source>
</evidence>
<evidence type="ECO:0000313" key="3">
    <source>
        <dbReference type="Proteomes" id="UP000078046"/>
    </source>
</evidence>